<evidence type="ECO:0000256" key="2">
    <source>
        <dbReference type="ARBA" id="ARBA00022729"/>
    </source>
</evidence>
<evidence type="ECO:0000259" key="8">
    <source>
        <dbReference type="PROSITE" id="PS50017"/>
    </source>
</evidence>
<feature type="disulfide bond" evidence="6">
    <location>
        <begin position="68"/>
        <end position="83"/>
    </location>
</feature>
<dbReference type="InterPro" id="IPR000488">
    <property type="entry name" value="Death_dom"/>
</dbReference>
<comment type="caution">
    <text evidence="6">Lacks conserved residue(s) required for the propagation of feature annotation.</text>
</comment>
<dbReference type="SUPFAM" id="SSF57586">
    <property type="entry name" value="TNF receptor-like"/>
    <property type="match status" value="1"/>
</dbReference>
<proteinExistence type="predicted"/>
<evidence type="ECO:0000313" key="11">
    <source>
        <dbReference type="Proteomes" id="UP000314986"/>
    </source>
</evidence>
<keyword evidence="5" id="KW-0325">Glycoprotein</keyword>
<feature type="region of interest" description="Disordered" evidence="7">
    <location>
        <begin position="151"/>
        <end position="178"/>
    </location>
</feature>
<evidence type="ECO:0000256" key="4">
    <source>
        <dbReference type="ARBA" id="ARBA00023157"/>
    </source>
</evidence>
<dbReference type="Pfam" id="PF00020">
    <property type="entry name" value="TNFR_c6"/>
    <property type="match status" value="1"/>
</dbReference>
<dbReference type="InterPro" id="IPR052493">
    <property type="entry name" value="TNFRSF1A"/>
</dbReference>
<keyword evidence="11" id="KW-1185">Reference proteome</keyword>
<keyword evidence="3" id="KW-0677">Repeat</keyword>
<dbReference type="PANTHER" id="PTHR46861">
    <property type="entry name" value="TUMOR NECROSIS FACTOR RECEPTOR SUPERFAMILY MEMBER 1A"/>
    <property type="match status" value="1"/>
</dbReference>
<dbReference type="InterPro" id="IPR011029">
    <property type="entry name" value="DEATH-like_dom_sf"/>
</dbReference>
<dbReference type="GO" id="GO:0043235">
    <property type="term" value="C:receptor complex"/>
    <property type="evidence" value="ECO:0007669"/>
    <property type="project" value="TreeGrafter"/>
</dbReference>
<name>A0A4W3ISQ8_CALMI</name>
<dbReference type="AlphaFoldDB" id="A0A4W3ISQ8"/>
<evidence type="ECO:0000256" key="7">
    <source>
        <dbReference type="SAM" id="MobiDB-lite"/>
    </source>
</evidence>
<organism evidence="10 11">
    <name type="scientific">Callorhinchus milii</name>
    <name type="common">Ghost shark</name>
    <dbReference type="NCBI Taxonomy" id="7868"/>
    <lineage>
        <taxon>Eukaryota</taxon>
        <taxon>Metazoa</taxon>
        <taxon>Chordata</taxon>
        <taxon>Craniata</taxon>
        <taxon>Vertebrata</taxon>
        <taxon>Chondrichthyes</taxon>
        <taxon>Holocephali</taxon>
        <taxon>Chimaeriformes</taxon>
        <taxon>Callorhinchidae</taxon>
        <taxon>Callorhinchus</taxon>
    </lineage>
</organism>
<dbReference type="InParanoid" id="A0A4W3ISQ8"/>
<reference evidence="11" key="3">
    <citation type="journal article" date="2014" name="Nature">
        <title>Elephant shark genome provides unique insights into gnathostome evolution.</title>
        <authorList>
            <consortium name="International Elephant Shark Genome Sequencing Consortium"/>
            <person name="Venkatesh B."/>
            <person name="Lee A.P."/>
            <person name="Ravi V."/>
            <person name="Maurya A.K."/>
            <person name="Lian M.M."/>
            <person name="Swann J.B."/>
            <person name="Ohta Y."/>
            <person name="Flajnik M.F."/>
            <person name="Sutoh Y."/>
            <person name="Kasahara M."/>
            <person name="Hoon S."/>
            <person name="Gangu V."/>
            <person name="Roy S.W."/>
            <person name="Irimia M."/>
            <person name="Korzh V."/>
            <person name="Kondrychyn I."/>
            <person name="Lim Z.W."/>
            <person name="Tay B.H."/>
            <person name="Tohari S."/>
            <person name="Kong K.W."/>
            <person name="Ho S."/>
            <person name="Lorente-Galdos B."/>
            <person name="Quilez J."/>
            <person name="Marques-Bonet T."/>
            <person name="Raney B.J."/>
            <person name="Ingham P.W."/>
            <person name="Tay A."/>
            <person name="Hillier L.W."/>
            <person name="Minx P."/>
            <person name="Boehm T."/>
            <person name="Wilson R.K."/>
            <person name="Brenner S."/>
            <person name="Warren W.C."/>
        </authorList>
    </citation>
    <scope>NUCLEOTIDE SEQUENCE [LARGE SCALE GENOMIC DNA]</scope>
</reference>
<protein>
    <recommendedName>
        <fullName evidence="12">Tumor necrosis factor receptor superfamily member 6</fullName>
    </recommendedName>
</protein>
<feature type="compositionally biased region" description="Polar residues" evidence="7">
    <location>
        <begin position="168"/>
        <end position="178"/>
    </location>
</feature>
<dbReference type="Pfam" id="PF00531">
    <property type="entry name" value="Death"/>
    <property type="match status" value="1"/>
</dbReference>
<dbReference type="InterPro" id="IPR001368">
    <property type="entry name" value="TNFR/NGFR_Cys_rich_reg"/>
</dbReference>
<dbReference type="GO" id="GO:0006954">
    <property type="term" value="P:inflammatory response"/>
    <property type="evidence" value="ECO:0007669"/>
    <property type="project" value="TreeGrafter"/>
</dbReference>
<evidence type="ECO:0000256" key="5">
    <source>
        <dbReference type="ARBA" id="ARBA00023180"/>
    </source>
</evidence>
<keyword evidence="4 6" id="KW-1015">Disulfide bond</keyword>
<reference evidence="10" key="5">
    <citation type="submission" date="2025-09" db="UniProtKB">
        <authorList>
            <consortium name="Ensembl"/>
        </authorList>
    </citation>
    <scope>IDENTIFICATION</scope>
</reference>
<dbReference type="Proteomes" id="UP000314986">
    <property type="component" value="Unassembled WGS sequence"/>
</dbReference>
<evidence type="ECO:0000256" key="6">
    <source>
        <dbReference type="PROSITE-ProRule" id="PRU00206"/>
    </source>
</evidence>
<sequence>MGVEGARLLLQFPCVGELHGILIWVWRHLSRHELLCHRSCCCLFLLITGTYMVDPCSEPDTEGVCRPCESQTYTEYENTEVRCFVCHRCRRGDQETVSNCTPHSNTVCQCKSGYFCSPKKTCEMCSKCRTHCNSTSNTVCEARSGIAPETTGLSPGAITGNDRARQPVTGSDAVTGSDTGHRLRHCHQLRRCVCVSGSFVCYLVINEVPGNHWKQFMRRIGVLDAEIFRAEADHPRQGNEQQYEMLQTWIQKSGRQAKVNDLLQVLCNMNLVHAAEKIIEKLIEEEACKWNSQQ</sequence>
<dbReference type="PROSITE" id="PS50017">
    <property type="entry name" value="DEATH_DOMAIN"/>
    <property type="match status" value="1"/>
</dbReference>
<dbReference type="OMA" id="DECARCR"/>
<dbReference type="GO" id="GO:0043120">
    <property type="term" value="F:tumor necrosis factor binding"/>
    <property type="evidence" value="ECO:0007669"/>
    <property type="project" value="TreeGrafter"/>
</dbReference>
<accession>A0A4W3ISQ8</accession>
<keyword evidence="1" id="KW-0053">Apoptosis</keyword>
<evidence type="ECO:0000259" key="9">
    <source>
        <dbReference type="PROSITE" id="PS50050"/>
    </source>
</evidence>
<dbReference type="PANTHER" id="PTHR46861:SF1">
    <property type="entry name" value="TUMOR NECROSIS FACTOR RECEPTOR SUPERFAMILY MEMBER 1A"/>
    <property type="match status" value="1"/>
</dbReference>
<feature type="repeat" description="TNFR-Cys" evidence="6">
    <location>
        <begin position="67"/>
        <end position="108"/>
    </location>
</feature>
<reference evidence="11" key="2">
    <citation type="journal article" date="2007" name="PLoS Biol.">
        <title>Survey sequencing and comparative analysis of the elephant shark (Callorhinchus milii) genome.</title>
        <authorList>
            <person name="Venkatesh B."/>
            <person name="Kirkness E.F."/>
            <person name="Loh Y.H."/>
            <person name="Halpern A.L."/>
            <person name="Lee A.P."/>
            <person name="Johnson J."/>
            <person name="Dandona N."/>
            <person name="Viswanathan L.D."/>
            <person name="Tay A."/>
            <person name="Venter J.C."/>
            <person name="Strausberg R.L."/>
            <person name="Brenner S."/>
        </authorList>
    </citation>
    <scope>NUCLEOTIDE SEQUENCE [LARGE SCALE GENOMIC DNA]</scope>
</reference>
<reference evidence="11" key="1">
    <citation type="journal article" date="2006" name="Science">
        <title>Ancient noncoding elements conserved in the human genome.</title>
        <authorList>
            <person name="Venkatesh B."/>
            <person name="Kirkness E.F."/>
            <person name="Loh Y.H."/>
            <person name="Halpern A.L."/>
            <person name="Lee A.P."/>
            <person name="Johnson J."/>
            <person name="Dandona N."/>
            <person name="Viswanathan L.D."/>
            <person name="Tay A."/>
            <person name="Venter J.C."/>
            <person name="Strausberg R.L."/>
            <person name="Brenner S."/>
        </authorList>
    </citation>
    <scope>NUCLEOTIDE SEQUENCE [LARGE SCALE GENOMIC DNA]</scope>
</reference>
<reference evidence="10" key="4">
    <citation type="submission" date="2025-08" db="UniProtKB">
        <authorList>
            <consortium name="Ensembl"/>
        </authorList>
    </citation>
    <scope>IDENTIFICATION</scope>
</reference>
<dbReference type="GeneTree" id="ENSGT00940000165531"/>
<evidence type="ECO:0000313" key="10">
    <source>
        <dbReference type="Ensembl" id="ENSCMIP00000023695.1"/>
    </source>
</evidence>
<dbReference type="SMART" id="SM00005">
    <property type="entry name" value="DEATH"/>
    <property type="match status" value="1"/>
</dbReference>
<dbReference type="Gene3D" id="1.10.533.10">
    <property type="entry name" value="Death Domain, Fas"/>
    <property type="match status" value="1"/>
</dbReference>
<dbReference type="SUPFAM" id="SSF47986">
    <property type="entry name" value="DEATH domain"/>
    <property type="match status" value="1"/>
</dbReference>
<dbReference type="GO" id="GO:0045121">
    <property type="term" value="C:membrane raft"/>
    <property type="evidence" value="ECO:0007669"/>
    <property type="project" value="TreeGrafter"/>
</dbReference>
<feature type="domain" description="Death" evidence="8">
    <location>
        <begin position="198"/>
        <end position="282"/>
    </location>
</feature>
<dbReference type="Gene3D" id="2.10.50.10">
    <property type="entry name" value="Tumor Necrosis Factor Receptor, subunit A, domain 2"/>
    <property type="match status" value="1"/>
</dbReference>
<dbReference type="STRING" id="7868.ENSCMIP00000023695"/>
<dbReference type="Ensembl" id="ENSCMIT00000024097.1">
    <property type="protein sequence ID" value="ENSCMIP00000023695.1"/>
    <property type="gene ID" value="ENSCMIG00000010559.1"/>
</dbReference>
<dbReference type="PROSITE" id="PS00652">
    <property type="entry name" value="TNFR_NGFR_1"/>
    <property type="match status" value="1"/>
</dbReference>
<feature type="domain" description="TNFR-Cys" evidence="9">
    <location>
        <begin position="67"/>
        <end position="108"/>
    </location>
</feature>
<dbReference type="PROSITE" id="PS50050">
    <property type="entry name" value="TNFR_NGFR_2"/>
    <property type="match status" value="1"/>
</dbReference>
<evidence type="ECO:0008006" key="12">
    <source>
        <dbReference type="Google" id="ProtNLM"/>
    </source>
</evidence>
<dbReference type="GO" id="GO:0005031">
    <property type="term" value="F:tumor necrosis factor receptor activity"/>
    <property type="evidence" value="ECO:0007669"/>
    <property type="project" value="TreeGrafter"/>
</dbReference>
<evidence type="ECO:0000256" key="1">
    <source>
        <dbReference type="ARBA" id="ARBA00022703"/>
    </source>
</evidence>
<evidence type="ECO:0000256" key="3">
    <source>
        <dbReference type="ARBA" id="ARBA00022737"/>
    </source>
</evidence>
<dbReference type="SMART" id="SM00208">
    <property type="entry name" value="TNFR"/>
    <property type="match status" value="2"/>
</dbReference>
<keyword evidence="2" id="KW-0732">Signal</keyword>
<dbReference type="GO" id="GO:0006915">
    <property type="term" value="P:apoptotic process"/>
    <property type="evidence" value="ECO:0007669"/>
    <property type="project" value="UniProtKB-KW"/>
</dbReference>